<dbReference type="Proteomes" id="UP000178951">
    <property type="component" value="Unassembled WGS sequence"/>
</dbReference>
<gene>
    <name evidence="1" type="ORF">A2311_00990</name>
</gene>
<organism evidence="1 2">
    <name type="scientific">candidate division WOR-1 bacterium RIFOXYB2_FULL_48_7</name>
    <dbReference type="NCBI Taxonomy" id="1802583"/>
    <lineage>
        <taxon>Bacteria</taxon>
        <taxon>Bacillati</taxon>
        <taxon>Saganbacteria</taxon>
    </lineage>
</organism>
<evidence type="ECO:0008006" key="3">
    <source>
        <dbReference type="Google" id="ProtNLM"/>
    </source>
</evidence>
<protein>
    <recommendedName>
        <fullName evidence="3">BIG2 domain-containing protein</fullName>
    </recommendedName>
</protein>
<dbReference type="PROSITE" id="PS51257">
    <property type="entry name" value="PROKAR_LIPOPROTEIN"/>
    <property type="match status" value="1"/>
</dbReference>
<evidence type="ECO:0000313" key="2">
    <source>
        <dbReference type="Proteomes" id="UP000178951"/>
    </source>
</evidence>
<proteinExistence type="predicted"/>
<evidence type="ECO:0000313" key="1">
    <source>
        <dbReference type="EMBL" id="OGC34218.1"/>
    </source>
</evidence>
<dbReference type="Pfam" id="PF13620">
    <property type="entry name" value="CarboxypepD_reg"/>
    <property type="match status" value="1"/>
</dbReference>
<dbReference type="EMBL" id="MEUF01000047">
    <property type="protein sequence ID" value="OGC34218.1"/>
    <property type="molecule type" value="Genomic_DNA"/>
</dbReference>
<dbReference type="GO" id="GO:0030246">
    <property type="term" value="F:carbohydrate binding"/>
    <property type="evidence" value="ECO:0007669"/>
    <property type="project" value="InterPro"/>
</dbReference>
<dbReference type="Gene3D" id="2.60.40.1120">
    <property type="entry name" value="Carboxypeptidase-like, regulatory domain"/>
    <property type="match status" value="1"/>
</dbReference>
<name>A0A1F4TND9_UNCSA</name>
<accession>A0A1F4TND9</accession>
<reference evidence="1 2" key="1">
    <citation type="journal article" date="2016" name="Nat. Commun.">
        <title>Thousands of microbial genomes shed light on interconnected biogeochemical processes in an aquifer system.</title>
        <authorList>
            <person name="Anantharaman K."/>
            <person name="Brown C.T."/>
            <person name="Hug L.A."/>
            <person name="Sharon I."/>
            <person name="Castelle C.J."/>
            <person name="Probst A.J."/>
            <person name="Thomas B.C."/>
            <person name="Singh A."/>
            <person name="Wilkins M.J."/>
            <person name="Karaoz U."/>
            <person name="Brodie E.L."/>
            <person name="Williams K.H."/>
            <person name="Hubbard S.S."/>
            <person name="Banfield J.F."/>
        </authorList>
    </citation>
    <scope>NUCLEOTIDE SEQUENCE [LARGE SCALE GENOMIC DNA]</scope>
</reference>
<dbReference type="STRING" id="1802583.A2311_00990"/>
<dbReference type="InterPro" id="IPR013784">
    <property type="entry name" value="Carb-bd-like_fold"/>
</dbReference>
<dbReference type="AlphaFoldDB" id="A0A1F4TND9"/>
<comment type="caution">
    <text evidence="1">The sequence shown here is derived from an EMBL/GenBank/DDBJ whole genome shotgun (WGS) entry which is preliminary data.</text>
</comment>
<sequence length="210" mass="21671">MASSPKLFRFLLVLGLAVFVTACGDLGVNDVATITVSPISATVGINQSQLFSAVAKNSVGMIVSATPTWSVVGSVGTISTNGLFTAGGVVGTGYIVATAGSATGSTEVTITTNGWLVGQLTNPDFGFIQNIKVYLTGYETTYYDFSDTEGRYSISGIPAGTYEAKTASSTLFQSSSIEVTIVSGETTTWNVTIDTQPGTPTIPTTTLPSF</sequence>
<dbReference type="SUPFAM" id="SSF49452">
    <property type="entry name" value="Starch-binding domain-like"/>
    <property type="match status" value="1"/>
</dbReference>